<dbReference type="GO" id="GO:0032720">
    <property type="term" value="P:negative regulation of tumor necrosis factor production"/>
    <property type="evidence" value="ECO:0007669"/>
    <property type="project" value="TreeGrafter"/>
</dbReference>
<dbReference type="GO" id="GO:0035556">
    <property type="term" value="P:intracellular signal transduction"/>
    <property type="evidence" value="ECO:0007669"/>
    <property type="project" value="TreeGrafter"/>
</dbReference>
<evidence type="ECO:0000313" key="3">
    <source>
        <dbReference type="Proteomes" id="UP000314294"/>
    </source>
</evidence>
<accession>A0A4Z2EEL5</accession>
<dbReference type="GO" id="GO:0008063">
    <property type="term" value="P:Toll signaling pathway"/>
    <property type="evidence" value="ECO:0007669"/>
    <property type="project" value="TreeGrafter"/>
</dbReference>
<dbReference type="PANTHER" id="PTHR24419">
    <property type="entry name" value="INTERLEUKIN-1 RECEPTOR-ASSOCIATED KINASE"/>
    <property type="match status" value="1"/>
</dbReference>
<dbReference type="InterPro" id="IPR011029">
    <property type="entry name" value="DEATH-like_dom_sf"/>
</dbReference>
<dbReference type="GO" id="GO:0070498">
    <property type="term" value="P:interleukin-1-mediated signaling pathway"/>
    <property type="evidence" value="ECO:0007669"/>
    <property type="project" value="TreeGrafter"/>
</dbReference>
<gene>
    <name evidence="2" type="primary">IRAK3</name>
    <name evidence="2" type="ORF">EYF80_062867</name>
</gene>
<keyword evidence="2" id="KW-0675">Receptor</keyword>
<dbReference type="Pfam" id="PF00531">
    <property type="entry name" value="Death"/>
    <property type="match status" value="1"/>
</dbReference>
<dbReference type="Proteomes" id="UP000314294">
    <property type="component" value="Unassembled WGS sequence"/>
</dbReference>
<keyword evidence="2" id="KW-0418">Kinase</keyword>
<dbReference type="GO" id="GO:0016301">
    <property type="term" value="F:kinase activity"/>
    <property type="evidence" value="ECO:0007669"/>
    <property type="project" value="UniProtKB-KW"/>
</dbReference>
<dbReference type="GO" id="GO:0005737">
    <property type="term" value="C:cytoplasm"/>
    <property type="evidence" value="ECO:0007669"/>
    <property type="project" value="TreeGrafter"/>
</dbReference>
<sequence length="147" mass="17154">MLERVEAAGRSPTRELLWSWAQENPRVQDLLTVLQDMGHHRALQLLQGPAQPESSAEEHQPPEITFQDIVDGTRDFHHEMRIAEGHFSDVYRAQTGREEVAVKLFKQTDTVSWKNLWDVFREEMEIQHVYVSTLALQNTSSVYVRWI</sequence>
<dbReference type="InterPro" id="IPR011009">
    <property type="entry name" value="Kinase-like_dom_sf"/>
</dbReference>
<keyword evidence="3" id="KW-1185">Reference proteome</keyword>
<dbReference type="Gene3D" id="1.10.533.10">
    <property type="entry name" value="Death Domain, Fas"/>
    <property type="match status" value="1"/>
</dbReference>
<dbReference type="GO" id="GO:0005886">
    <property type="term" value="C:plasma membrane"/>
    <property type="evidence" value="ECO:0007669"/>
    <property type="project" value="TreeGrafter"/>
</dbReference>
<dbReference type="OrthoDB" id="4062651at2759"/>
<dbReference type="SUPFAM" id="SSF47986">
    <property type="entry name" value="DEATH domain"/>
    <property type="match status" value="1"/>
</dbReference>
<dbReference type="GO" id="GO:0071222">
    <property type="term" value="P:cellular response to lipopolysaccharide"/>
    <property type="evidence" value="ECO:0007669"/>
    <property type="project" value="TreeGrafter"/>
</dbReference>
<dbReference type="InterPro" id="IPR000488">
    <property type="entry name" value="Death_dom"/>
</dbReference>
<dbReference type="SUPFAM" id="SSF56112">
    <property type="entry name" value="Protein kinase-like (PK-like)"/>
    <property type="match status" value="1"/>
</dbReference>
<dbReference type="EMBL" id="SRLO01009089">
    <property type="protein sequence ID" value="TNN26990.1"/>
    <property type="molecule type" value="Genomic_DNA"/>
</dbReference>
<organism evidence="2 3">
    <name type="scientific">Liparis tanakae</name>
    <name type="common">Tanaka's snailfish</name>
    <dbReference type="NCBI Taxonomy" id="230148"/>
    <lineage>
        <taxon>Eukaryota</taxon>
        <taxon>Metazoa</taxon>
        <taxon>Chordata</taxon>
        <taxon>Craniata</taxon>
        <taxon>Vertebrata</taxon>
        <taxon>Euteleostomi</taxon>
        <taxon>Actinopterygii</taxon>
        <taxon>Neopterygii</taxon>
        <taxon>Teleostei</taxon>
        <taxon>Neoteleostei</taxon>
        <taxon>Acanthomorphata</taxon>
        <taxon>Eupercaria</taxon>
        <taxon>Perciformes</taxon>
        <taxon>Cottioidei</taxon>
        <taxon>Cottales</taxon>
        <taxon>Liparidae</taxon>
        <taxon>Liparis</taxon>
    </lineage>
</organism>
<protein>
    <submittedName>
        <fullName evidence="2">Interleukin-1 receptor-associated kinase 3</fullName>
    </submittedName>
</protein>
<dbReference type="AlphaFoldDB" id="A0A4Z2EEL5"/>
<reference evidence="2 3" key="1">
    <citation type="submission" date="2019-03" db="EMBL/GenBank/DDBJ databases">
        <title>First draft genome of Liparis tanakae, snailfish: a comprehensive survey of snailfish specific genes.</title>
        <authorList>
            <person name="Kim W."/>
            <person name="Song I."/>
            <person name="Jeong J.-H."/>
            <person name="Kim D."/>
            <person name="Kim S."/>
            <person name="Ryu S."/>
            <person name="Song J.Y."/>
            <person name="Lee S.K."/>
        </authorList>
    </citation>
    <scope>NUCLEOTIDE SEQUENCE [LARGE SCALE GENOMIC DNA]</scope>
    <source>
        <tissue evidence="2">Muscle</tissue>
    </source>
</reference>
<dbReference type="PANTHER" id="PTHR24419:SF7">
    <property type="entry name" value="INTERLEUKIN-1 RECEPTOR-ASSOCIATED KINASE 3"/>
    <property type="match status" value="1"/>
</dbReference>
<dbReference type="GO" id="GO:0032695">
    <property type="term" value="P:negative regulation of interleukin-12 production"/>
    <property type="evidence" value="ECO:0007669"/>
    <property type="project" value="TreeGrafter"/>
</dbReference>
<comment type="caution">
    <text evidence="2">The sequence shown here is derived from an EMBL/GenBank/DDBJ whole genome shotgun (WGS) entry which is preliminary data.</text>
</comment>
<feature type="domain" description="Death" evidence="1">
    <location>
        <begin position="8"/>
        <end position="48"/>
    </location>
</feature>
<evidence type="ECO:0000259" key="1">
    <source>
        <dbReference type="Pfam" id="PF00531"/>
    </source>
</evidence>
<dbReference type="Gene3D" id="3.30.200.20">
    <property type="entry name" value="Phosphorylase Kinase, domain 1"/>
    <property type="match status" value="1"/>
</dbReference>
<evidence type="ECO:0000313" key="2">
    <source>
        <dbReference type="EMBL" id="TNN26990.1"/>
    </source>
</evidence>
<keyword evidence="2" id="KW-0808">Transferase</keyword>
<name>A0A4Z2EEL5_9TELE</name>
<dbReference type="GO" id="GO:0005634">
    <property type="term" value="C:nucleus"/>
    <property type="evidence" value="ECO:0007669"/>
    <property type="project" value="TreeGrafter"/>
</dbReference>
<proteinExistence type="predicted"/>